<sequence>MFAKKVLLISAIYDDDAINNTTKKPEIIEWYNSTKFGVDVVDQYCARYNVARNTRGYFIV</sequence>
<protein>
    <submittedName>
        <fullName evidence="1">Uncharacterized protein</fullName>
    </submittedName>
</protein>
<dbReference type="EMBL" id="JANEYF010004926">
    <property type="protein sequence ID" value="KAJ8929664.1"/>
    <property type="molecule type" value="Genomic_DNA"/>
</dbReference>
<accession>A0AAV8WSD7</accession>
<reference evidence="1" key="1">
    <citation type="journal article" date="2023" name="Insect Mol. Biol.">
        <title>Genome sequencing provides insights into the evolution of gene families encoding plant cell wall-degrading enzymes in longhorned beetles.</title>
        <authorList>
            <person name="Shin N.R."/>
            <person name="Okamura Y."/>
            <person name="Kirsch R."/>
            <person name="Pauchet Y."/>
        </authorList>
    </citation>
    <scope>NUCLEOTIDE SEQUENCE</scope>
    <source>
        <strain evidence="1">RBIC_L_NR</strain>
    </source>
</reference>
<organism evidence="1 2">
    <name type="scientific">Rhamnusium bicolor</name>
    <dbReference type="NCBI Taxonomy" id="1586634"/>
    <lineage>
        <taxon>Eukaryota</taxon>
        <taxon>Metazoa</taxon>
        <taxon>Ecdysozoa</taxon>
        <taxon>Arthropoda</taxon>
        <taxon>Hexapoda</taxon>
        <taxon>Insecta</taxon>
        <taxon>Pterygota</taxon>
        <taxon>Neoptera</taxon>
        <taxon>Endopterygota</taxon>
        <taxon>Coleoptera</taxon>
        <taxon>Polyphaga</taxon>
        <taxon>Cucujiformia</taxon>
        <taxon>Chrysomeloidea</taxon>
        <taxon>Cerambycidae</taxon>
        <taxon>Lepturinae</taxon>
        <taxon>Rhagiini</taxon>
        <taxon>Rhamnusium</taxon>
    </lineage>
</organism>
<gene>
    <name evidence="1" type="ORF">NQ314_017624</name>
</gene>
<dbReference type="AlphaFoldDB" id="A0AAV8WSD7"/>
<proteinExistence type="predicted"/>
<keyword evidence="2" id="KW-1185">Reference proteome</keyword>
<evidence type="ECO:0000313" key="1">
    <source>
        <dbReference type="EMBL" id="KAJ8929664.1"/>
    </source>
</evidence>
<comment type="caution">
    <text evidence="1">The sequence shown here is derived from an EMBL/GenBank/DDBJ whole genome shotgun (WGS) entry which is preliminary data.</text>
</comment>
<evidence type="ECO:0000313" key="2">
    <source>
        <dbReference type="Proteomes" id="UP001162156"/>
    </source>
</evidence>
<dbReference type="Proteomes" id="UP001162156">
    <property type="component" value="Unassembled WGS sequence"/>
</dbReference>
<name>A0AAV8WSD7_9CUCU</name>